<dbReference type="Pfam" id="PF09374">
    <property type="entry name" value="PG_binding_3"/>
    <property type="match status" value="1"/>
</dbReference>
<proteinExistence type="predicted"/>
<dbReference type="EMBL" id="JACIEU010000011">
    <property type="protein sequence ID" value="MBB4149143.1"/>
    <property type="molecule type" value="Genomic_DNA"/>
</dbReference>
<evidence type="ECO:0000259" key="3">
    <source>
        <dbReference type="Pfam" id="PF09374"/>
    </source>
</evidence>
<reference evidence="4 5" key="1">
    <citation type="submission" date="2020-08" db="EMBL/GenBank/DDBJ databases">
        <title>Genomic Encyclopedia of Type Strains, Phase IV (KMG-IV): sequencing the most valuable type-strain genomes for metagenomic binning, comparative biology and taxonomic classification.</title>
        <authorList>
            <person name="Goeker M."/>
        </authorList>
    </citation>
    <scope>NUCLEOTIDE SEQUENCE [LARGE SCALE GENOMIC DNA]</scope>
    <source>
        <strain evidence="4 5">DSM 19371</strain>
    </source>
</reference>
<dbReference type="Proteomes" id="UP000590524">
    <property type="component" value="Unassembled WGS sequence"/>
</dbReference>
<dbReference type="CDD" id="cd13926">
    <property type="entry name" value="N-acetylmuramidase_GH108"/>
    <property type="match status" value="1"/>
</dbReference>
<dbReference type="Gene3D" id="1.20.141.10">
    <property type="entry name" value="Chitosanase, subunit A, domain 1"/>
    <property type="match status" value="1"/>
</dbReference>
<dbReference type="SUPFAM" id="SSF53955">
    <property type="entry name" value="Lysozyme-like"/>
    <property type="match status" value="1"/>
</dbReference>
<dbReference type="InterPro" id="IPR008565">
    <property type="entry name" value="TtsA-like_GH18_dom"/>
</dbReference>
<keyword evidence="1" id="KW-0732">Signal</keyword>
<feature type="domain" description="Peptidoglycan binding" evidence="3">
    <location>
        <begin position="113"/>
        <end position="188"/>
    </location>
</feature>
<feature type="signal peptide" evidence="1">
    <location>
        <begin position="1"/>
        <end position="22"/>
    </location>
</feature>
<feature type="chain" id="PRO_5030517679" evidence="1">
    <location>
        <begin position="23"/>
        <end position="199"/>
    </location>
</feature>
<sequence>MNKMKIVVAASAAALTALSPIALEIMAPTKKVEGGYVNHPSDPGGETNKGITKKVAIEYGYTGPMKSIPDAVVNSIYYQGYLVKPGFVPLIDLDPAVTTELFDTSVNMGPARPSRFFQQSLNEVCPTMKLKVDGQVGPATVAGFRSCQRILLCRAILPRLDAKQLAEYDRLIAANAKLKVFRNGWVNLRIGNVPLEKCA</sequence>
<dbReference type="AlphaFoldDB" id="A0A7W6PVU2"/>
<dbReference type="InterPro" id="IPR018537">
    <property type="entry name" value="Peptidoglycan-bd_3"/>
</dbReference>
<evidence type="ECO:0000256" key="1">
    <source>
        <dbReference type="SAM" id="SignalP"/>
    </source>
</evidence>
<organism evidence="4 5">
    <name type="scientific">Sphingobium scionense</name>
    <dbReference type="NCBI Taxonomy" id="1404341"/>
    <lineage>
        <taxon>Bacteria</taxon>
        <taxon>Pseudomonadati</taxon>
        <taxon>Pseudomonadota</taxon>
        <taxon>Alphaproteobacteria</taxon>
        <taxon>Sphingomonadales</taxon>
        <taxon>Sphingomonadaceae</taxon>
        <taxon>Sphingobium</taxon>
    </lineage>
</organism>
<accession>A0A7W6PVU2</accession>
<dbReference type="RefSeq" id="WP_188082781.1">
    <property type="nucleotide sequence ID" value="NZ_JACIEU010000011.1"/>
</dbReference>
<feature type="domain" description="TtsA-like Glycoside hydrolase family 108" evidence="2">
    <location>
        <begin position="30"/>
        <end position="109"/>
    </location>
</feature>
<evidence type="ECO:0000313" key="5">
    <source>
        <dbReference type="Proteomes" id="UP000590524"/>
    </source>
</evidence>
<protein>
    <submittedName>
        <fullName evidence="4">Lysozyme family protein</fullName>
    </submittedName>
</protein>
<gene>
    <name evidence="4" type="ORF">GGQ90_002932</name>
</gene>
<evidence type="ECO:0000313" key="4">
    <source>
        <dbReference type="EMBL" id="MBB4149143.1"/>
    </source>
</evidence>
<dbReference type="InterPro" id="IPR023346">
    <property type="entry name" value="Lysozyme-like_dom_sf"/>
</dbReference>
<keyword evidence="5" id="KW-1185">Reference proteome</keyword>
<comment type="caution">
    <text evidence="4">The sequence shown here is derived from an EMBL/GenBank/DDBJ whole genome shotgun (WGS) entry which is preliminary data.</text>
</comment>
<name>A0A7W6PVU2_9SPHN</name>
<evidence type="ECO:0000259" key="2">
    <source>
        <dbReference type="Pfam" id="PF05838"/>
    </source>
</evidence>
<dbReference type="Pfam" id="PF05838">
    <property type="entry name" value="Glyco_hydro_108"/>
    <property type="match status" value="1"/>
</dbReference>